<dbReference type="RefSeq" id="XP_016760470.1">
    <property type="nucleotide sequence ID" value="XM_016908972.1"/>
</dbReference>
<dbReference type="PANTHER" id="PTHR34002:SF9">
    <property type="entry name" value="XYLOGLUCAN-SPECIFIC ENDO-BETA-1,4-GLUCANASE A"/>
    <property type="match status" value="1"/>
</dbReference>
<dbReference type="PANTHER" id="PTHR34002">
    <property type="entry name" value="BLR1656 PROTEIN"/>
    <property type="match status" value="1"/>
</dbReference>
<dbReference type="STRING" id="692275.N1QIV4"/>
<dbReference type="OrthoDB" id="89349at2759"/>
<evidence type="ECO:0000256" key="1">
    <source>
        <dbReference type="ARBA" id="ARBA00005519"/>
    </source>
</evidence>
<accession>N1QIV4</accession>
<dbReference type="EMBL" id="KB456265">
    <property type="protein sequence ID" value="EMF12349.1"/>
    <property type="molecule type" value="Genomic_DNA"/>
</dbReference>
<dbReference type="SUPFAM" id="SSF49899">
    <property type="entry name" value="Concanavalin A-like lectins/glucanases"/>
    <property type="match status" value="1"/>
</dbReference>
<dbReference type="HOGENOM" id="CLU_1012542_0_0_1"/>
<feature type="compositionally biased region" description="Basic and acidic residues" evidence="3">
    <location>
        <begin position="1"/>
        <end position="22"/>
    </location>
</feature>
<dbReference type="Pfam" id="PF01670">
    <property type="entry name" value="Glyco_hydro_12"/>
    <property type="match status" value="1"/>
</dbReference>
<evidence type="ECO:0000313" key="4">
    <source>
        <dbReference type="EMBL" id="EMF12349.1"/>
    </source>
</evidence>
<evidence type="ECO:0000256" key="3">
    <source>
        <dbReference type="SAM" id="MobiDB-lite"/>
    </source>
</evidence>
<dbReference type="InterPro" id="IPR013320">
    <property type="entry name" value="ConA-like_dom_sf"/>
</dbReference>
<dbReference type="Proteomes" id="UP000016931">
    <property type="component" value="Unassembled WGS sequence"/>
</dbReference>
<dbReference type="Gene3D" id="2.60.120.180">
    <property type="match status" value="1"/>
</dbReference>
<sequence>MPQSEKDSKSDDAKTNNLKTDDSTSANSNTDDSKALRGGATDCGNNNIGSGKWQLYNNPWGAAYGNGRSCTSVSYVNGNDIGFSTAWTWDRGTGQVKSYPNAKQFHNNVSIRNLRSLATSVDWNLGCNERTPGASIVYDIFLNSGGRRVEVMVWLGAPSAHPIAGSYNGGKPVPTLSGVRVRGDGYTYDLFIGPGPGVDVYSFVISGTLQENGGRWTKQYSSNLANILKFLTTDRRLGRKRLSVQTTLESSQFGIETTVGTNCKFTVNKLSIAQG</sequence>
<dbReference type="GeneID" id="27906109"/>
<organism evidence="4 5">
    <name type="scientific">Sphaerulina musiva (strain SO2202)</name>
    <name type="common">Poplar stem canker fungus</name>
    <name type="synonym">Septoria musiva</name>
    <dbReference type="NCBI Taxonomy" id="692275"/>
    <lineage>
        <taxon>Eukaryota</taxon>
        <taxon>Fungi</taxon>
        <taxon>Dikarya</taxon>
        <taxon>Ascomycota</taxon>
        <taxon>Pezizomycotina</taxon>
        <taxon>Dothideomycetes</taxon>
        <taxon>Dothideomycetidae</taxon>
        <taxon>Mycosphaerellales</taxon>
        <taxon>Mycosphaerellaceae</taxon>
        <taxon>Sphaerulina</taxon>
    </lineage>
</organism>
<dbReference type="InterPro" id="IPR002594">
    <property type="entry name" value="GH12"/>
</dbReference>
<keyword evidence="2" id="KW-0624">Polysaccharide degradation</keyword>
<reference evidence="4 5" key="1">
    <citation type="journal article" date="2012" name="PLoS Pathog.">
        <title>Diverse lifestyles and strategies of plant pathogenesis encoded in the genomes of eighteen Dothideomycetes fungi.</title>
        <authorList>
            <person name="Ohm R.A."/>
            <person name="Feau N."/>
            <person name="Henrissat B."/>
            <person name="Schoch C.L."/>
            <person name="Horwitz B.A."/>
            <person name="Barry K.W."/>
            <person name="Condon B.J."/>
            <person name="Copeland A.C."/>
            <person name="Dhillon B."/>
            <person name="Glaser F."/>
            <person name="Hesse C.N."/>
            <person name="Kosti I."/>
            <person name="LaButti K."/>
            <person name="Lindquist E.A."/>
            <person name="Lucas S."/>
            <person name="Salamov A.A."/>
            <person name="Bradshaw R.E."/>
            <person name="Ciuffetti L."/>
            <person name="Hamelin R.C."/>
            <person name="Kema G.H.J."/>
            <person name="Lawrence C."/>
            <person name="Scott J.A."/>
            <person name="Spatafora J.W."/>
            <person name="Turgeon B.G."/>
            <person name="de Wit P.J.G.M."/>
            <person name="Zhong S."/>
            <person name="Goodwin S.B."/>
            <person name="Grigoriev I.V."/>
        </authorList>
    </citation>
    <scope>NUCLEOTIDE SEQUENCE [LARGE SCALE GENOMIC DNA]</scope>
    <source>
        <strain evidence="4 5">SO2202</strain>
    </source>
</reference>
<proteinExistence type="inferred from homology"/>
<keyword evidence="5" id="KW-1185">Reference proteome</keyword>
<feature type="region of interest" description="Disordered" evidence="3">
    <location>
        <begin position="1"/>
        <end position="38"/>
    </location>
</feature>
<dbReference type="InterPro" id="IPR013319">
    <property type="entry name" value="GH11/12"/>
</dbReference>
<dbReference type="GO" id="GO:0008810">
    <property type="term" value="F:cellulase activity"/>
    <property type="evidence" value="ECO:0007669"/>
    <property type="project" value="InterPro"/>
</dbReference>
<evidence type="ECO:0000313" key="5">
    <source>
        <dbReference type="Proteomes" id="UP000016931"/>
    </source>
</evidence>
<protein>
    <submittedName>
        <fullName evidence="4">Glycoside hydrolase family 12 protein</fullName>
    </submittedName>
</protein>
<name>N1QIV4_SPHMS</name>
<dbReference type="AlphaFoldDB" id="N1QIV4"/>
<keyword evidence="2" id="KW-0326">Glycosidase</keyword>
<evidence type="ECO:0000256" key="2">
    <source>
        <dbReference type="RuleBase" id="RU361163"/>
    </source>
</evidence>
<keyword evidence="2" id="KW-0119">Carbohydrate metabolism</keyword>
<gene>
    <name evidence="4" type="ORF">SEPMUDRAFT_45541</name>
</gene>
<comment type="similarity">
    <text evidence="1 2">Belongs to the glycosyl hydrolase 12 (cellulase H) family.</text>
</comment>
<dbReference type="GO" id="GO:0000272">
    <property type="term" value="P:polysaccharide catabolic process"/>
    <property type="evidence" value="ECO:0007669"/>
    <property type="project" value="UniProtKB-KW"/>
</dbReference>
<keyword evidence="2 4" id="KW-0378">Hydrolase</keyword>